<dbReference type="RefSeq" id="WP_144188094.1">
    <property type="nucleotide sequence ID" value="NZ_VMHL01000001.1"/>
</dbReference>
<sequence>MINYYFDNTNEMRPYTHQLDANDDTLAPDNALRIKPEFKEGFHPCENNGEWVQVEDHRVKTVYNIETQESSNVDYLGAIKTGFTLLEPFQFSKWNGKKWVLDEDEQKAFKIKQNKILKNSLLNEANENISILQDVIDFDMSEDGDEEKLKAWKKYRILLNRIDASDINVIFPEKPQLS</sequence>
<organism evidence="1 2">
    <name type="scientific">Gilliamella apicola</name>
    <dbReference type="NCBI Taxonomy" id="1196095"/>
    <lineage>
        <taxon>Bacteria</taxon>
        <taxon>Pseudomonadati</taxon>
        <taxon>Pseudomonadota</taxon>
        <taxon>Gammaproteobacteria</taxon>
        <taxon>Orbales</taxon>
        <taxon>Orbaceae</taxon>
        <taxon>Gilliamella</taxon>
    </lineage>
</organism>
<reference evidence="1 2" key="1">
    <citation type="submission" date="2019-07" db="EMBL/GenBank/DDBJ databases">
        <title>Gilliamella genomes.</title>
        <authorList>
            <person name="Zheng H."/>
        </authorList>
    </citation>
    <scope>NUCLEOTIDE SEQUENCE [LARGE SCALE GENOMIC DNA]</scope>
    <source>
        <strain evidence="1 2">W8131</strain>
    </source>
</reference>
<dbReference type="PANTHER" id="PTHR34413:SF2">
    <property type="entry name" value="PROPHAGE TAIL FIBER ASSEMBLY PROTEIN HOMOLOG TFAE-RELATED"/>
    <property type="match status" value="1"/>
</dbReference>
<dbReference type="InterPro" id="IPR003458">
    <property type="entry name" value="Phage_T4_Gp38_tail_assem"/>
</dbReference>
<evidence type="ECO:0000313" key="1">
    <source>
        <dbReference type="EMBL" id="TSJ92118.1"/>
    </source>
</evidence>
<comment type="caution">
    <text evidence="1">The sequence shown here is derived from an EMBL/GenBank/DDBJ whole genome shotgun (WGS) entry which is preliminary data.</text>
</comment>
<proteinExistence type="predicted"/>
<dbReference type="Pfam" id="PF02413">
    <property type="entry name" value="Caudo_TAP"/>
    <property type="match status" value="1"/>
</dbReference>
<gene>
    <name evidence="1" type="ORF">FPQ14_02375</name>
</gene>
<dbReference type="PANTHER" id="PTHR34413">
    <property type="entry name" value="PROPHAGE TAIL FIBER ASSEMBLY PROTEIN HOMOLOG TFAE-RELATED-RELATED"/>
    <property type="match status" value="1"/>
</dbReference>
<accession>A0A556RTC7</accession>
<dbReference type="Proteomes" id="UP000319138">
    <property type="component" value="Unassembled WGS sequence"/>
</dbReference>
<protein>
    <submittedName>
        <fullName evidence="1">Tail fiber assembly protein</fullName>
    </submittedName>
</protein>
<name>A0A556RTC7_9GAMM</name>
<dbReference type="EMBL" id="VMHL01000001">
    <property type="protein sequence ID" value="TSJ92118.1"/>
    <property type="molecule type" value="Genomic_DNA"/>
</dbReference>
<evidence type="ECO:0000313" key="2">
    <source>
        <dbReference type="Proteomes" id="UP000319138"/>
    </source>
</evidence>
<dbReference type="AlphaFoldDB" id="A0A556RTC7"/>
<dbReference type="InterPro" id="IPR051220">
    <property type="entry name" value="TFA_Chaperone"/>
</dbReference>